<keyword evidence="2" id="KW-0067">ATP-binding</keyword>
<evidence type="ECO:0000313" key="5">
    <source>
        <dbReference type="Proteomes" id="UP000530660"/>
    </source>
</evidence>
<evidence type="ECO:0000256" key="3">
    <source>
        <dbReference type="ARBA" id="ARBA00025768"/>
    </source>
</evidence>
<sequence length="179" mass="19591">MPVVVLCGLPLVGKSALAQRIALAAPSVLGPVSILSDRGLSDYTEPQREKTARSRLRAALERAPFRDRLVVVDACNLVSGFRYELWCVSRVPAGEHQKAVPHVTILVRDDTVNTEESELKMPRSTKLPSVEQTVDSTREAVFPQCHEPELSKSGLFMDSNRASNLSAETTGILSQAAYF</sequence>
<comment type="similarity">
    <text evidence="3">Belongs to the KTI12 family.</text>
</comment>
<comment type="caution">
    <text evidence="4">The sequence shown here is derived from an EMBL/GenBank/DDBJ whole genome shotgun (WGS) entry which is preliminary data.</text>
</comment>
<dbReference type="PANTHER" id="PTHR12435">
    <property type="match status" value="1"/>
</dbReference>
<dbReference type="OrthoDB" id="9972657at2759"/>
<proteinExistence type="inferred from homology"/>
<dbReference type="Gene3D" id="3.40.50.300">
    <property type="entry name" value="P-loop containing nucleotide triphosphate hydrolases"/>
    <property type="match status" value="1"/>
</dbReference>
<dbReference type="Proteomes" id="UP000530660">
    <property type="component" value="Unassembled WGS sequence"/>
</dbReference>
<dbReference type="InterPro" id="IPR013641">
    <property type="entry name" value="KTI12/PSTK"/>
</dbReference>
<accession>A0A7J7IC70</accession>
<keyword evidence="1" id="KW-0547">Nucleotide-binding</keyword>
<keyword evidence="5" id="KW-1185">Reference proteome</keyword>
<protein>
    <submittedName>
        <fullName evidence="4">Kti12, chromatin associated</fullName>
    </submittedName>
</protein>
<gene>
    <name evidence="4" type="primary">KTI12</name>
    <name evidence="4" type="ORF">F1559_001259</name>
</gene>
<reference evidence="4 5" key="1">
    <citation type="journal article" date="2020" name="J. Phycol.">
        <title>Comparative genome analysis reveals Cyanidiococcus gen. nov., a new extremophilic red algal genus sister to Cyanidioschyzon (Cyanidioschyzonaceae, Rhodophyta).</title>
        <authorList>
            <person name="Liu S.-L."/>
            <person name="Chiang Y.-R."/>
            <person name="Yoon H.S."/>
            <person name="Fu H.-Y."/>
        </authorList>
    </citation>
    <scope>NUCLEOTIDE SEQUENCE [LARGE SCALE GENOMIC DNA]</scope>
    <source>
        <strain evidence="4 5">THAL066</strain>
    </source>
</reference>
<evidence type="ECO:0000256" key="2">
    <source>
        <dbReference type="ARBA" id="ARBA00022840"/>
    </source>
</evidence>
<evidence type="ECO:0000256" key="1">
    <source>
        <dbReference type="ARBA" id="ARBA00022741"/>
    </source>
</evidence>
<dbReference type="GO" id="GO:0005524">
    <property type="term" value="F:ATP binding"/>
    <property type="evidence" value="ECO:0007669"/>
    <property type="project" value="UniProtKB-KW"/>
</dbReference>
<name>A0A7J7IC70_9RHOD</name>
<dbReference type="AlphaFoldDB" id="A0A7J7IC70"/>
<evidence type="ECO:0000313" key="4">
    <source>
        <dbReference type="EMBL" id="KAF6000685.1"/>
    </source>
</evidence>
<dbReference type="InterPro" id="IPR027417">
    <property type="entry name" value="P-loop_NTPase"/>
</dbReference>
<dbReference type="Pfam" id="PF08433">
    <property type="entry name" value="KTI12"/>
    <property type="match status" value="1"/>
</dbReference>
<organism evidence="4 5">
    <name type="scientific">Cyanidiococcus yangmingshanensis</name>
    <dbReference type="NCBI Taxonomy" id="2690220"/>
    <lineage>
        <taxon>Eukaryota</taxon>
        <taxon>Rhodophyta</taxon>
        <taxon>Bangiophyceae</taxon>
        <taxon>Cyanidiales</taxon>
        <taxon>Cyanidiaceae</taxon>
        <taxon>Cyanidiococcus</taxon>
    </lineage>
</organism>
<dbReference type="SUPFAM" id="SSF52540">
    <property type="entry name" value="P-loop containing nucleoside triphosphate hydrolases"/>
    <property type="match status" value="1"/>
</dbReference>
<dbReference type="EMBL" id="VWRR01000018">
    <property type="protein sequence ID" value="KAF6000685.1"/>
    <property type="molecule type" value="Genomic_DNA"/>
</dbReference>